<evidence type="ECO:0000313" key="1">
    <source>
        <dbReference type="EMBL" id="PYY29849.1"/>
    </source>
</evidence>
<name>A0A2W0CG98_9BACL</name>
<sequence length="56" mass="6347">MYFQVKLILVLKTSFIANFYAGNRTVCDQNFNKTTDRHYCVSPSAASSKLVSELLI</sequence>
<accession>A0A2W0CG98</accession>
<evidence type="ECO:0000313" key="2">
    <source>
        <dbReference type="Proteomes" id="UP000247459"/>
    </source>
</evidence>
<gene>
    <name evidence="1" type="ORF">PIL02S_01766</name>
</gene>
<organism evidence="1 2">
    <name type="scientific">Paenibacillus illinoisensis</name>
    <dbReference type="NCBI Taxonomy" id="59845"/>
    <lineage>
        <taxon>Bacteria</taxon>
        <taxon>Bacillati</taxon>
        <taxon>Bacillota</taxon>
        <taxon>Bacilli</taxon>
        <taxon>Bacillales</taxon>
        <taxon>Paenibacillaceae</taxon>
        <taxon>Paenibacillus</taxon>
    </lineage>
</organism>
<protein>
    <submittedName>
        <fullName evidence="1">Uncharacterized protein</fullName>
    </submittedName>
</protein>
<dbReference type="AlphaFoldDB" id="A0A2W0CG98"/>
<dbReference type="Proteomes" id="UP000247459">
    <property type="component" value="Unassembled WGS sequence"/>
</dbReference>
<proteinExistence type="predicted"/>
<reference evidence="1 2" key="1">
    <citation type="submission" date="2018-01" db="EMBL/GenBank/DDBJ databases">
        <title>Genome sequence of the PGP bacterium Paenibacillus illinoisensis E3.</title>
        <authorList>
            <person name="Rolli E."/>
            <person name="Marasco R."/>
            <person name="Bessem C."/>
            <person name="Michoud G."/>
            <person name="Gaiarsa S."/>
            <person name="Borin S."/>
            <person name="Daffonchio D."/>
        </authorList>
    </citation>
    <scope>NUCLEOTIDE SEQUENCE [LARGE SCALE GENOMIC DNA]</scope>
    <source>
        <strain evidence="1 2">E3</strain>
    </source>
</reference>
<comment type="caution">
    <text evidence="1">The sequence shown here is derived from an EMBL/GenBank/DDBJ whole genome shotgun (WGS) entry which is preliminary data.</text>
</comment>
<dbReference type="EMBL" id="PRLG01000014">
    <property type="protein sequence ID" value="PYY29849.1"/>
    <property type="molecule type" value="Genomic_DNA"/>
</dbReference>